<evidence type="ECO:0000313" key="2">
    <source>
        <dbReference type="Proteomes" id="UP001500393"/>
    </source>
</evidence>
<comment type="caution">
    <text evidence="1">The sequence shown here is derived from an EMBL/GenBank/DDBJ whole genome shotgun (WGS) entry which is preliminary data.</text>
</comment>
<dbReference type="RefSeq" id="WP_344220072.1">
    <property type="nucleotide sequence ID" value="NZ_BAAAOS010000048.1"/>
</dbReference>
<evidence type="ECO:0008006" key="3">
    <source>
        <dbReference type="Google" id="ProtNLM"/>
    </source>
</evidence>
<name>A0ABN2E9I2_9ACTN</name>
<keyword evidence="2" id="KW-1185">Reference proteome</keyword>
<sequence>MRRELSVPFETRGHRGLVNIRVLANDDPWASGHQLVVPDLNAEAFRGFPICTATLRYHGQGLNAIMGWVQLVTSTDAATGSTAVVVDGFPFLADAGPLYAYGHLPTFFHAPADPGRPDGEWRADTFLVVVPDVINTRVLEPIAAFRWGYRLVGGYPDPLDPERRDPDWSGFKAVLSTTFPDWTYL</sequence>
<dbReference type="EMBL" id="BAAAOS010000048">
    <property type="protein sequence ID" value="GAA1599102.1"/>
    <property type="molecule type" value="Genomic_DNA"/>
</dbReference>
<accession>A0ABN2E9I2</accession>
<protein>
    <recommendedName>
        <fullName evidence="3">Suppressor of fused protein (SUFU)</fullName>
    </recommendedName>
</protein>
<dbReference type="Proteomes" id="UP001500393">
    <property type="component" value="Unassembled WGS sequence"/>
</dbReference>
<gene>
    <name evidence="1" type="ORF">GCM10009789_61440</name>
</gene>
<proteinExistence type="predicted"/>
<organism evidence="1 2">
    <name type="scientific">Kribbella sancticallisti</name>
    <dbReference type="NCBI Taxonomy" id="460087"/>
    <lineage>
        <taxon>Bacteria</taxon>
        <taxon>Bacillati</taxon>
        <taxon>Actinomycetota</taxon>
        <taxon>Actinomycetes</taxon>
        <taxon>Propionibacteriales</taxon>
        <taxon>Kribbellaceae</taxon>
        <taxon>Kribbella</taxon>
    </lineage>
</organism>
<reference evidence="1 2" key="1">
    <citation type="journal article" date="2019" name="Int. J. Syst. Evol. Microbiol.">
        <title>The Global Catalogue of Microorganisms (GCM) 10K type strain sequencing project: providing services to taxonomists for standard genome sequencing and annotation.</title>
        <authorList>
            <consortium name="The Broad Institute Genomics Platform"/>
            <consortium name="The Broad Institute Genome Sequencing Center for Infectious Disease"/>
            <person name="Wu L."/>
            <person name="Ma J."/>
        </authorList>
    </citation>
    <scope>NUCLEOTIDE SEQUENCE [LARGE SCALE GENOMIC DNA]</scope>
    <source>
        <strain evidence="1 2">JCM 14969</strain>
    </source>
</reference>
<evidence type="ECO:0000313" key="1">
    <source>
        <dbReference type="EMBL" id="GAA1599102.1"/>
    </source>
</evidence>